<reference evidence="6 7" key="1">
    <citation type="journal article" date="2019" name="Int. J. Syst. Evol. Microbiol.">
        <title>The Global Catalogue of Microorganisms (GCM) 10K type strain sequencing project: providing services to taxonomists for standard genome sequencing and annotation.</title>
        <authorList>
            <consortium name="The Broad Institute Genomics Platform"/>
            <consortium name="The Broad Institute Genome Sequencing Center for Infectious Disease"/>
            <person name="Wu L."/>
            <person name="Ma J."/>
        </authorList>
    </citation>
    <scope>NUCLEOTIDE SEQUENCE [LARGE SCALE GENOMIC DNA]</scope>
    <source>
        <strain evidence="6 7">JCM 16240</strain>
    </source>
</reference>
<dbReference type="EC" id="5.1.1.1" evidence="4"/>
<dbReference type="NCBIfam" id="TIGR00492">
    <property type="entry name" value="alr"/>
    <property type="match status" value="1"/>
</dbReference>
<feature type="domain" description="Alanine racemase C-terminal" evidence="5">
    <location>
        <begin position="246"/>
        <end position="371"/>
    </location>
</feature>
<feature type="active site" description="Proton acceptor; specific for D-alanine" evidence="4">
    <location>
        <position position="41"/>
    </location>
</feature>
<dbReference type="InterPro" id="IPR009006">
    <property type="entry name" value="Ala_racemase/Decarboxylase_C"/>
</dbReference>
<dbReference type="HAMAP" id="MF_01201">
    <property type="entry name" value="Ala_racemase"/>
    <property type="match status" value="1"/>
</dbReference>
<dbReference type="CDD" id="cd06827">
    <property type="entry name" value="PLPDE_III_AR_proteobact"/>
    <property type="match status" value="1"/>
</dbReference>
<dbReference type="RefSeq" id="WP_325124011.1">
    <property type="nucleotide sequence ID" value="NZ_BAAAFN010000008.1"/>
</dbReference>
<proteinExistence type="inferred from homology"/>
<gene>
    <name evidence="6" type="primary">alr</name>
    <name evidence="6" type="ORF">GCM10009125_11010</name>
</gene>
<evidence type="ECO:0000313" key="6">
    <source>
        <dbReference type="EMBL" id="GAA0223786.1"/>
    </source>
</evidence>
<name>A0ABN0TK78_9BURK</name>
<dbReference type="PANTHER" id="PTHR30511">
    <property type="entry name" value="ALANINE RACEMASE"/>
    <property type="match status" value="1"/>
</dbReference>
<comment type="pathway">
    <text evidence="4">Amino-acid biosynthesis; D-alanine biosynthesis; D-alanine from L-alanine: step 1/1.</text>
</comment>
<dbReference type="PRINTS" id="PR00992">
    <property type="entry name" value="ALARACEMASE"/>
</dbReference>
<protein>
    <recommendedName>
        <fullName evidence="4">Alanine racemase</fullName>
        <ecNumber evidence="4">5.1.1.1</ecNumber>
    </recommendedName>
</protein>
<sequence length="371" mass="39305">MPRPILATIDTEALSHNLHTVADRLRQDAPGATPFIWAVIKARGYGHGLEAALAGFDQADGLAMLDLEEAVRCRELGWTGPLLLLEGFFEPADLDVLVHYHIGAALHCTEQFDMLESSPVARQIDAFVKLNTGMHRLGFQPDEFRAAHVRALALQADGVLGQVGTMTHFARADDDPAVTRDQIDCFLRATDGLSGPVSLCNSAATLTPGLAAGIAGDPQWVRPGICLYGASPFADRPADTFGLRPAMTLSARLIGVHRVPAGESVGYGHTFRAPRDMRVGIVACGYADGYPRHAPSGTPVVVDGVRSRLVGRVSMDMLAVDLDPVPGAAVGAPVVLWGQGGPSVDEVATACGTIGYELLTAVTPRVPRRVL</sequence>
<dbReference type="Gene3D" id="2.40.37.10">
    <property type="entry name" value="Lyase, Ornithine Decarboxylase, Chain A, domain 1"/>
    <property type="match status" value="1"/>
</dbReference>
<dbReference type="Pfam" id="PF01168">
    <property type="entry name" value="Ala_racemase_N"/>
    <property type="match status" value="1"/>
</dbReference>
<dbReference type="SUPFAM" id="SSF50621">
    <property type="entry name" value="Alanine racemase C-terminal domain-like"/>
    <property type="match status" value="1"/>
</dbReference>
<dbReference type="EMBL" id="BAAAFN010000008">
    <property type="protein sequence ID" value="GAA0223786.1"/>
    <property type="molecule type" value="Genomic_DNA"/>
</dbReference>
<feature type="modified residue" description="N6-(pyridoxal phosphate)lysine" evidence="4">
    <location>
        <position position="41"/>
    </location>
</feature>
<comment type="function">
    <text evidence="4">Catalyzes the interconversion of L-alanine and D-alanine. May also act on other amino acids.</text>
</comment>
<evidence type="ECO:0000256" key="1">
    <source>
        <dbReference type="ARBA" id="ARBA00001933"/>
    </source>
</evidence>
<feature type="active site" description="Proton acceptor; specific for L-alanine" evidence="4">
    <location>
        <position position="267"/>
    </location>
</feature>
<evidence type="ECO:0000313" key="7">
    <source>
        <dbReference type="Proteomes" id="UP001501176"/>
    </source>
</evidence>
<dbReference type="PANTHER" id="PTHR30511:SF0">
    <property type="entry name" value="ALANINE RACEMASE, CATABOLIC-RELATED"/>
    <property type="match status" value="1"/>
</dbReference>
<feature type="binding site" evidence="4">
    <location>
        <position position="136"/>
    </location>
    <ligand>
        <name>substrate</name>
    </ligand>
</feature>
<comment type="similarity">
    <text evidence="4">Belongs to the alanine racemase family.</text>
</comment>
<keyword evidence="3 4" id="KW-0413">Isomerase</keyword>
<evidence type="ECO:0000256" key="3">
    <source>
        <dbReference type="ARBA" id="ARBA00023235"/>
    </source>
</evidence>
<dbReference type="InterPro" id="IPR000821">
    <property type="entry name" value="Ala_racemase"/>
</dbReference>
<dbReference type="Pfam" id="PF00842">
    <property type="entry name" value="Ala_racemase_C"/>
    <property type="match status" value="1"/>
</dbReference>
<dbReference type="InterPro" id="IPR011079">
    <property type="entry name" value="Ala_racemase_C"/>
</dbReference>
<dbReference type="SUPFAM" id="SSF51419">
    <property type="entry name" value="PLP-binding barrel"/>
    <property type="match status" value="1"/>
</dbReference>
<organism evidence="6 7">
    <name type="scientific">Castellaniella daejeonensis</name>
    <dbReference type="NCBI Taxonomy" id="659013"/>
    <lineage>
        <taxon>Bacteria</taxon>
        <taxon>Pseudomonadati</taxon>
        <taxon>Pseudomonadota</taxon>
        <taxon>Betaproteobacteria</taxon>
        <taxon>Burkholderiales</taxon>
        <taxon>Alcaligenaceae</taxon>
        <taxon>Castellaniella</taxon>
    </lineage>
</organism>
<evidence type="ECO:0000256" key="2">
    <source>
        <dbReference type="ARBA" id="ARBA00022898"/>
    </source>
</evidence>
<evidence type="ECO:0000256" key="4">
    <source>
        <dbReference type="HAMAP-Rule" id="MF_01201"/>
    </source>
</evidence>
<comment type="caution">
    <text evidence="6">The sequence shown here is derived from an EMBL/GenBank/DDBJ whole genome shotgun (WGS) entry which is preliminary data.</text>
</comment>
<comment type="cofactor">
    <cofactor evidence="1 4">
        <name>pyridoxal 5'-phosphate</name>
        <dbReference type="ChEBI" id="CHEBI:597326"/>
    </cofactor>
</comment>
<accession>A0ABN0TK78</accession>
<dbReference type="InterPro" id="IPR029066">
    <property type="entry name" value="PLP-binding_barrel"/>
</dbReference>
<comment type="catalytic activity">
    <reaction evidence="4">
        <text>L-alanine = D-alanine</text>
        <dbReference type="Rhea" id="RHEA:20249"/>
        <dbReference type="ChEBI" id="CHEBI:57416"/>
        <dbReference type="ChEBI" id="CHEBI:57972"/>
        <dbReference type="EC" id="5.1.1.1"/>
    </reaction>
</comment>
<evidence type="ECO:0000259" key="5">
    <source>
        <dbReference type="SMART" id="SM01005"/>
    </source>
</evidence>
<dbReference type="Gene3D" id="3.20.20.10">
    <property type="entry name" value="Alanine racemase"/>
    <property type="match status" value="1"/>
</dbReference>
<keyword evidence="2 4" id="KW-0663">Pyridoxal phosphate</keyword>
<keyword evidence="7" id="KW-1185">Reference proteome</keyword>
<dbReference type="Proteomes" id="UP001501176">
    <property type="component" value="Unassembled WGS sequence"/>
</dbReference>
<dbReference type="InterPro" id="IPR001608">
    <property type="entry name" value="Ala_racemase_N"/>
</dbReference>
<dbReference type="SMART" id="SM01005">
    <property type="entry name" value="Ala_racemase_C"/>
    <property type="match status" value="1"/>
</dbReference>
<feature type="binding site" evidence="4">
    <location>
        <position position="315"/>
    </location>
    <ligand>
        <name>substrate</name>
    </ligand>
</feature>